<evidence type="ECO:0008006" key="5">
    <source>
        <dbReference type="Google" id="ProtNLM"/>
    </source>
</evidence>
<dbReference type="Proteomes" id="UP000284842">
    <property type="component" value="Unassembled WGS sequence"/>
</dbReference>
<evidence type="ECO:0000313" key="4">
    <source>
        <dbReference type="Proteomes" id="UP000284842"/>
    </source>
</evidence>
<protein>
    <recommendedName>
        <fullName evidence="5">DUF1917-domain-containing protein</fullName>
    </recommendedName>
</protein>
<keyword evidence="4" id="KW-1185">Reference proteome</keyword>
<comment type="similarity">
    <text evidence="1">Belongs to the UPF0696 family.</text>
</comment>
<dbReference type="InterPro" id="IPR015034">
    <property type="entry name" value="Bles03"/>
</dbReference>
<evidence type="ECO:0000256" key="1">
    <source>
        <dbReference type="ARBA" id="ARBA00010568"/>
    </source>
</evidence>
<gene>
    <name evidence="3" type="ORF">CVT24_008035</name>
</gene>
<evidence type="ECO:0000256" key="2">
    <source>
        <dbReference type="SAM" id="MobiDB-lite"/>
    </source>
</evidence>
<dbReference type="Pfam" id="PF08939">
    <property type="entry name" value="Bles03"/>
    <property type="match status" value="1"/>
</dbReference>
<dbReference type="SUPFAM" id="SSF55418">
    <property type="entry name" value="eIF4e-like"/>
    <property type="match status" value="1"/>
</dbReference>
<accession>A0A409YQZ7</accession>
<dbReference type="AlphaFoldDB" id="A0A409YQZ7"/>
<proteinExistence type="inferred from homology"/>
<feature type="region of interest" description="Disordered" evidence="2">
    <location>
        <begin position="23"/>
        <end position="47"/>
    </location>
</feature>
<dbReference type="Gene3D" id="3.30.760.10">
    <property type="entry name" value="RNA Cap, Translation Initiation Factor Eif4e"/>
    <property type="match status" value="1"/>
</dbReference>
<dbReference type="PANTHER" id="PTHR31977">
    <property type="entry name" value="UPF0696 PROTEIN C11ORF68"/>
    <property type="match status" value="1"/>
</dbReference>
<dbReference type="OrthoDB" id="10067381at2759"/>
<reference evidence="3 4" key="1">
    <citation type="journal article" date="2018" name="Evol. Lett.">
        <title>Horizontal gene cluster transfer increased hallucinogenic mushroom diversity.</title>
        <authorList>
            <person name="Reynolds H.T."/>
            <person name="Vijayakumar V."/>
            <person name="Gluck-Thaler E."/>
            <person name="Korotkin H.B."/>
            <person name="Matheny P.B."/>
            <person name="Slot J.C."/>
        </authorList>
    </citation>
    <scope>NUCLEOTIDE SEQUENCE [LARGE SCALE GENOMIC DNA]</scope>
    <source>
        <strain evidence="3 4">2629</strain>
    </source>
</reference>
<organism evidence="3 4">
    <name type="scientific">Panaeolus cyanescens</name>
    <dbReference type="NCBI Taxonomy" id="181874"/>
    <lineage>
        <taxon>Eukaryota</taxon>
        <taxon>Fungi</taxon>
        <taxon>Dikarya</taxon>
        <taxon>Basidiomycota</taxon>
        <taxon>Agaricomycotina</taxon>
        <taxon>Agaricomycetes</taxon>
        <taxon>Agaricomycetidae</taxon>
        <taxon>Agaricales</taxon>
        <taxon>Agaricineae</taxon>
        <taxon>Galeropsidaceae</taxon>
        <taxon>Panaeolus</taxon>
    </lineage>
</organism>
<dbReference type="InParanoid" id="A0A409YQZ7"/>
<dbReference type="EMBL" id="NHTK01000814">
    <property type="protein sequence ID" value="PPR05420.1"/>
    <property type="molecule type" value="Genomic_DNA"/>
</dbReference>
<dbReference type="InterPro" id="IPR023398">
    <property type="entry name" value="TIF_eIF4e-like"/>
</dbReference>
<dbReference type="PANTHER" id="PTHR31977:SF1">
    <property type="entry name" value="UPF0696 PROTEIN C11ORF68"/>
    <property type="match status" value="1"/>
</dbReference>
<sequence>MDAKIPIDAIIIGSVAPNLSTCDDRRTSVTSDTDSDHILTPSSPTAQQKYRAPHRRVARTMQNIFFHGIDANVTKANIRQFLEQFPPSRTPLAQDYFICVTRFKDPYHRLGLKESNLKALQESFDSLVEAENVTAESIQQISKEHNVVSGKWVLFVPEYKVDAMWAKVVDLVCLYRKAQCANLRNTPQIHGGQQAWRQSAICVWVEDFTDKKSVVELRKYLRLIGVQEEIAFKPDAYSYLGIYSHNIWNVRPGIVYI</sequence>
<name>A0A409YQZ7_9AGAR</name>
<comment type="caution">
    <text evidence="3">The sequence shown here is derived from an EMBL/GenBank/DDBJ whole genome shotgun (WGS) entry which is preliminary data.</text>
</comment>
<evidence type="ECO:0000313" key="3">
    <source>
        <dbReference type="EMBL" id="PPR05420.1"/>
    </source>
</evidence>